<comment type="caution">
    <text evidence="1">The sequence shown here is derived from an EMBL/GenBank/DDBJ whole genome shotgun (WGS) entry which is preliminary data.</text>
</comment>
<dbReference type="EMBL" id="LAZR01029944">
    <property type="protein sequence ID" value="KKL58089.1"/>
    <property type="molecule type" value="Genomic_DNA"/>
</dbReference>
<organism evidence="1">
    <name type="scientific">marine sediment metagenome</name>
    <dbReference type="NCBI Taxonomy" id="412755"/>
    <lineage>
        <taxon>unclassified sequences</taxon>
        <taxon>metagenomes</taxon>
        <taxon>ecological metagenomes</taxon>
    </lineage>
</organism>
<reference evidence="1" key="1">
    <citation type="journal article" date="2015" name="Nature">
        <title>Complex archaea that bridge the gap between prokaryotes and eukaryotes.</title>
        <authorList>
            <person name="Spang A."/>
            <person name="Saw J.H."/>
            <person name="Jorgensen S.L."/>
            <person name="Zaremba-Niedzwiedzka K."/>
            <person name="Martijn J."/>
            <person name="Lind A.E."/>
            <person name="van Eijk R."/>
            <person name="Schleper C."/>
            <person name="Guy L."/>
            <person name="Ettema T.J."/>
        </authorList>
    </citation>
    <scope>NUCLEOTIDE SEQUENCE</scope>
</reference>
<name>A0A0F9D8Y5_9ZZZZ</name>
<sequence>MKRHPKTKEILTAMDKWAKEDNWPDGPLRVWHKIEDSLGLDSISVYYKDWSSVYIGGEYEEPKLNVIHFLPNGCESDDKYAYCARPGAGKVTKHKIGNCPLAKG</sequence>
<dbReference type="AlphaFoldDB" id="A0A0F9D8Y5"/>
<evidence type="ECO:0000313" key="1">
    <source>
        <dbReference type="EMBL" id="KKL58089.1"/>
    </source>
</evidence>
<proteinExistence type="predicted"/>
<gene>
    <name evidence="1" type="ORF">LCGC14_2228880</name>
</gene>
<protein>
    <submittedName>
        <fullName evidence="1">Uncharacterized protein</fullName>
    </submittedName>
</protein>
<accession>A0A0F9D8Y5</accession>